<proteinExistence type="predicted"/>
<evidence type="ECO:0000256" key="2">
    <source>
        <dbReference type="ARBA" id="ARBA00023125"/>
    </source>
</evidence>
<evidence type="ECO:0000256" key="3">
    <source>
        <dbReference type="ARBA" id="ARBA00023163"/>
    </source>
</evidence>
<accession>A0ABR9MYX1</accession>
<keyword evidence="2 4" id="KW-0238">DNA-binding</keyword>
<gene>
    <name evidence="6" type="ORF">IHE71_11235</name>
</gene>
<keyword evidence="1" id="KW-0805">Transcription regulation</keyword>
<dbReference type="RefSeq" id="WP_192862846.1">
    <property type="nucleotide sequence ID" value="NZ_JADAQT010000083.1"/>
</dbReference>
<comment type="caution">
    <text evidence="6">The sequence shown here is derived from an EMBL/GenBank/DDBJ whole genome shotgun (WGS) entry which is preliminary data.</text>
</comment>
<keyword evidence="3" id="KW-0804">Transcription</keyword>
<organism evidence="6 7">
    <name type="scientific">Myceligenerans pegani</name>
    <dbReference type="NCBI Taxonomy" id="2776917"/>
    <lineage>
        <taxon>Bacteria</taxon>
        <taxon>Bacillati</taxon>
        <taxon>Actinomycetota</taxon>
        <taxon>Actinomycetes</taxon>
        <taxon>Micrococcales</taxon>
        <taxon>Promicromonosporaceae</taxon>
        <taxon>Myceligenerans</taxon>
    </lineage>
</organism>
<dbReference type="EMBL" id="JADAQT010000083">
    <property type="protein sequence ID" value="MBE1876280.1"/>
    <property type="molecule type" value="Genomic_DNA"/>
</dbReference>
<dbReference type="SUPFAM" id="SSF48498">
    <property type="entry name" value="Tetracyclin repressor-like, C-terminal domain"/>
    <property type="match status" value="1"/>
</dbReference>
<keyword evidence="7" id="KW-1185">Reference proteome</keyword>
<evidence type="ECO:0000313" key="6">
    <source>
        <dbReference type="EMBL" id="MBE1876280.1"/>
    </source>
</evidence>
<dbReference type="Proteomes" id="UP000625527">
    <property type="component" value="Unassembled WGS sequence"/>
</dbReference>
<dbReference type="PANTHER" id="PTHR47506:SF1">
    <property type="entry name" value="HTH-TYPE TRANSCRIPTIONAL REGULATOR YJDC"/>
    <property type="match status" value="1"/>
</dbReference>
<feature type="domain" description="HTH tetR-type" evidence="5">
    <location>
        <begin position="11"/>
        <end position="71"/>
    </location>
</feature>
<dbReference type="PROSITE" id="PS01081">
    <property type="entry name" value="HTH_TETR_1"/>
    <property type="match status" value="1"/>
</dbReference>
<reference evidence="6 7" key="1">
    <citation type="submission" date="2020-10" db="EMBL/GenBank/DDBJ databases">
        <title>Myceligenerans pegani sp. nov., an endophytic actinomycete isolated from Peganum harmala L. in Xinjiang, China.</title>
        <authorList>
            <person name="Xin L."/>
        </authorList>
    </citation>
    <scope>NUCLEOTIDE SEQUENCE [LARGE SCALE GENOMIC DNA]</scope>
    <source>
        <strain evidence="6 7">TRM65318</strain>
    </source>
</reference>
<sequence>MARTVNAAAHAQRRDEFLDAAQRMVDTKGFEAMSVQDVLTEAGASKGAFYHYFGSKQDLLEALADRMSAAITSRLAPVVDDADLAAVAKLRRFFADLGEWKTERRDLLAGILRVWYSDGNAVVRVKVRATITDRIAPLLARIVAQGVAEGDLTLAHPERAGRVLVALIQDLNDELAALLLRGEDGPAGLAAACETVAASTEAVERILGVPPGSVVLVDRGVLRTWYGSEPEGSLT</sequence>
<dbReference type="PROSITE" id="PS50977">
    <property type="entry name" value="HTH_TETR_2"/>
    <property type="match status" value="1"/>
</dbReference>
<dbReference type="PRINTS" id="PR00455">
    <property type="entry name" value="HTHTETR"/>
</dbReference>
<dbReference type="InterPro" id="IPR023772">
    <property type="entry name" value="DNA-bd_HTH_TetR-type_CS"/>
</dbReference>
<dbReference type="PANTHER" id="PTHR47506">
    <property type="entry name" value="TRANSCRIPTIONAL REGULATORY PROTEIN"/>
    <property type="match status" value="1"/>
</dbReference>
<name>A0ABR9MYX1_9MICO</name>
<dbReference type="SUPFAM" id="SSF46689">
    <property type="entry name" value="Homeodomain-like"/>
    <property type="match status" value="1"/>
</dbReference>
<evidence type="ECO:0000256" key="4">
    <source>
        <dbReference type="PROSITE-ProRule" id="PRU00335"/>
    </source>
</evidence>
<evidence type="ECO:0000259" key="5">
    <source>
        <dbReference type="PROSITE" id="PS50977"/>
    </source>
</evidence>
<dbReference type="Gene3D" id="1.10.357.10">
    <property type="entry name" value="Tetracycline Repressor, domain 2"/>
    <property type="match status" value="1"/>
</dbReference>
<dbReference type="InterPro" id="IPR009057">
    <property type="entry name" value="Homeodomain-like_sf"/>
</dbReference>
<dbReference type="Pfam" id="PF00440">
    <property type="entry name" value="TetR_N"/>
    <property type="match status" value="1"/>
</dbReference>
<protein>
    <submittedName>
        <fullName evidence="6">TetR/AcrR family transcriptional regulator</fullName>
    </submittedName>
</protein>
<evidence type="ECO:0000313" key="7">
    <source>
        <dbReference type="Proteomes" id="UP000625527"/>
    </source>
</evidence>
<feature type="DNA-binding region" description="H-T-H motif" evidence="4">
    <location>
        <begin position="34"/>
        <end position="53"/>
    </location>
</feature>
<dbReference type="InterPro" id="IPR036271">
    <property type="entry name" value="Tet_transcr_reg_TetR-rel_C_sf"/>
</dbReference>
<dbReference type="InterPro" id="IPR001647">
    <property type="entry name" value="HTH_TetR"/>
</dbReference>
<evidence type="ECO:0000256" key="1">
    <source>
        <dbReference type="ARBA" id="ARBA00023015"/>
    </source>
</evidence>